<evidence type="ECO:0000256" key="1">
    <source>
        <dbReference type="SAM" id="SignalP"/>
    </source>
</evidence>
<feature type="signal peptide" evidence="1">
    <location>
        <begin position="1"/>
        <end position="23"/>
    </location>
</feature>
<proteinExistence type="predicted"/>
<dbReference type="AlphaFoldDB" id="A0A2T5GTY6"/>
<evidence type="ECO:0000313" key="2">
    <source>
        <dbReference type="EMBL" id="PTQ62771.1"/>
    </source>
</evidence>
<evidence type="ECO:0000313" key="3">
    <source>
        <dbReference type="Proteomes" id="UP000244189"/>
    </source>
</evidence>
<feature type="chain" id="PRO_5015612073" description="Lipoprotein" evidence="1">
    <location>
        <begin position="24"/>
        <end position="298"/>
    </location>
</feature>
<gene>
    <name evidence="2" type="ORF">C8J26_1055</name>
</gene>
<evidence type="ECO:0008006" key="4">
    <source>
        <dbReference type="Google" id="ProtNLM"/>
    </source>
</evidence>
<reference evidence="2 3" key="1">
    <citation type="submission" date="2018-04" db="EMBL/GenBank/DDBJ databases">
        <title>Genomic Encyclopedia of Type Strains, Phase III (KMG-III): the genomes of soil and plant-associated and newly described type strains.</title>
        <authorList>
            <person name="Whitman W."/>
        </authorList>
    </citation>
    <scope>NUCLEOTIDE SEQUENCE [LARGE SCALE GENOMIC DNA]</scope>
    <source>
        <strain evidence="2 3">MA101b</strain>
    </source>
</reference>
<keyword evidence="1" id="KW-0732">Signal</keyword>
<dbReference type="EMBL" id="QAOG01000001">
    <property type="protein sequence ID" value="PTQ62771.1"/>
    <property type="molecule type" value="Genomic_DNA"/>
</dbReference>
<organism evidence="2 3">
    <name type="scientific">Sphingomonas aurantiaca</name>
    <dbReference type="NCBI Taxonomy" id="185949"/>
    <lineage>
        <taxon>Bacteria</taxon>
        <taxon>Pseudomonadati</taxon>
        <taxon>Pseudomonadota</taxon>
        <taxon>Alphaproteobacteria</taxon>
        <taxon>Sphingomonadales</taxon>
        <taxon>Sphingomonadaceae</taxon>
        <taxon>Sphingomonas</taxon>
    </lineage>
</organism>
<sequence>MNSSLHVTASALSIALLALPACAGEMPVRPQNSYANGAASGAAAQQDSLGGPGYADIADLVLSAPVIADATVRSTAKIKPAEAPNLAPGLVRLYVEVDVTALIRGADGLPPRIGYLLDVTPDSAGRVPKFKKARVLLFARPVAGAGNQVQLVAPDAQIDWTPSADTRARKIAKDALASDAPPVITGIGNAFHVAGALPGEGETQIFLTTADQRPVSLSVLRRPGEQPRWAVALSEIVDESAAPPAPETLLWYRMACALPPMLPERSTGSLEAADAAIAREDYAFVIAALGPCGRARKI</sequence>
<dbReference type="RefSeq" id="WP_208631319.1">
    <property type="nucleotide sequence ID" value="NZ_QAOG01000001.1"/>
</dbReference>
<protein>
    <recommendedName>
        <fullName evidence="4">Lipoprotein</fullName>
    </recommendedName>
</protein>
<keyword evidence="3" id="KW-1185">Reference proteome</keyword>
<comment type="caution">
    <text evidence="2">The sequence shown here is derived from an EMBL/GenBank/DDBJ whole genome shotgun (WGS) entry which is preliminary data.</text>
</comment>
<dbReference type="Proteomes" id="UP000244189">
    <property type="component" value="Unassembled WGS sequence"/>
</dbReference>
<accession>A0A2T5GTY6</accession>
<name>A0A2T5GTY6_9SPHN</name>